<organism evidence="1 2">
    <name type="scientific">Cardiocondyla obscurior</name>
    <dbReference type="NCBI Taxonomy" id="286306"/>
    <lineage>
        <taxon>Eukaryota</taxon>
        <taxon>Metazoa</taxon>
        <taxon>Ecdysozoa</taxon>
        <taxon>Arthropoda</taxon>
        <taxon>Hexapoda</taxon>
        <taxon>Insecta</taxon>
        <taxon>Pterygota</taxon>
        <taxon>Neoptera</taxon>
        <taxon>Endopterygota</taxon>
        <taxon>Hymenoptera</taxon>
        <taxon>Apocrita</taxon>
        <taxon>Aculeata</taxon>
        <taxon>Formicoidea</taxon>
        <taxon>Formicidae</taxon>
        <taxon>Myrmicinae</taxon>
        <taxon>Cardiocondyla</taxon>
    </lineage>
</organism>
<dbReference type="AlphaFoldDB" id="A0AAW2EAC9"/>
<accession>A0AAW2EAC9</accession>
<dbReference type="Proteomes" id="UP001430953">
    <property type="component" value="Unassembled WGS sequence"/>
</dbReference>
<proteinExistence type="predicted"/>
<name>A0AAW2EAC9_9HYME</name>
<sequence length="53" mass="6339">MFSKTSIRTPKELEKYFTFILQNSESLLYKFNLLFNQLSSNLFQITFTIIIKV</sequence>
<reference evidence="1 2" key="1">
    <citation type="submission" date="2023-03" db="EMBL/GenBank/DDBJ databases">
        <title>High recombination rates correlate with genetic variation in Cardiocondyla obscurior ants.</title>
        <authorList>
            <person name="Errbii M."/>
        </authorList>
    </citation>
    <scope>NUCLEOTIDE SEQUENCE [LARGE SCALE GENOMIC DNA]</scope>
    <source>
        <strain evidence="1">Alpha-2009</strain>
        <tissue evidence="1">Whole body</tissue>
    </source>
</reference>
<dbReference type="EMBL" id="JADYXP020000027">
    <property type="protein sequence ID" value="KAL0099940.1"/>
    <property type="molecule type" value="Genomic_DNA"/>
</dbReference>
<evidence type="ECO:0000313" key="2">
    <source>
        <dbReference type="Proteomes" id="UP001430953"/>
    </source>
</evidence>
<protein>
    <submittedName>
        <fullName evidence="1">Uncharacterized protein</fullName>
    </submittedName>
</protein>
<evidence type="ECO:0000313" key="1">
    <source>
        <dbReference type="EMBL" id="KAL0099940.1"/>
    </source>
</evidence>
<keyword evidence="2" id="KW-1185">Reference proteome</keyword>
<comment type="caution">
    <text evidence="1">The sequence shown here is derived from an EMBL/GenBank/DDBJ whole genome shotgun (WGS) entry which is preliminary data.</text>
</comment>
<gene>
    <name evidence="1" type="ORF">PUN28_019989</name>
</gene>